<dbReference type="PRINTS" id="PR00080">
    <property type="entry name" value="SDRFAMILY"/>
</dbReference>
<reference evidence="6 7" key="1">
    <citation type="submission" date="2024-06" db="EMBL/GenBank/DDBJ databases">
        <title>The Natural Products Discovery Center: Release of the First 8490 Sequenced Strains for Exploring Actinobacteria Biosynthetic Diversity.</title>
        <authorList>
            <person name="Kalkreuter E."/>
            <person name="Kautsar S.A."/>
            <person name="Yang D."/>
            <person name="Bader C.D."/>
            <person name="Teijaro C.N."/>
            <person name="Fluegel L."/>
            <person name="Davis C.M."/>
            <person name="Simpson J.R."/>
            <person name="Lauterbach L."/>
            <person name="Steele A.D."/>
            <person name="Gui C."/>
            <person name="Meng S."/>
            <person name="Li G."/>
            <person name="Viehrig K."/>
            <person name="Ye F."/>
            <person name="Su P."/>
            <person name="Kiefer A.F."/>
            <person name="Nichols A."/>
            <person name="Cepeda A.J."/>
            <person name="Yan W."/>
            <person name="Fan B."/>
            <person name="Jiang Y."/>
            <person name="Adhikari A."/>
            <person name="Zheng C.-J."/>
            <person name="Schuster L."/>
            <person name="Cowan T.M."/>
            <person name="Smanski M.J."/>
            <person name="Chevrette M.G."/>
            <person name="De Carvalho L.P.S."/>
            <person name="Shen B."/>
        </authorList>
    </citation>
    <scope>NUCLEOTIDE SEQUENCE [LARGE SCALE GENOMIC DNA]</scope>
    <source>
        <strain evidence="6 7">NPDC048117</strain>
    </source>
</reference>
<evidence type="ECO:0000256" key="2">
    <source>
        <dbReference type="ARBA" id="ARBA00023002"/>
    </source>
</evidence>
<feature type="domain" description="Ketoreductase" evidence="5">
    <location>
        <begin position="16"/>
        <end position="195"/>
    </location>
</feature>
<organism evidence="6 7">
    <name type="scientific">Streptomyces chilikensis</name>
    <dbReference type="NCBI Taxonomy" id="1194079"/>
    <lineage>
        <taxon>Bacteria</taxon>
        <taxon>Bacillati</taxon>
        <taxon>Actinomycetota</taxon>
        <taxon>Actinomycetes</taxon>
        <taxon>Kitasatosporales</taxon>
        <taxon>Streptomycetaceae</taxon>
        <taxon>Streptomyces</taxon>
    </lineage>
</organism>
<evidence type="ECO:0000256" key="4">
    <source>
        <dbReference type="SAM" id="MobiDB-lite"/>
    </source>
</evidence>
<evidence type="ECO:0000313" key="7">
    <source>
        <dbReference type="Proteomes" id="UP001551584"/>
    </source>
</evidence>
<accession>A0ABV3EZ97</accession>
<dbReference type="PANTHER" id="PTHR44196:SF1">
    <property type="entry name" value="DEHYDROGENASE_REDUCTASE SDR FAMILY MEMBER 7B"/>
    <property type="match status" value="1"/>
</dbReference>
<feature type="compositionally biased region" description="Low complexity" evidence="4">
    <location>
        <begin position="290"/>
        <end position="302"/>
    </location>
</feature>
<name>A0ABV3EZ97_9ACTN</name>
<dbReference type="EMBL" id="JBEZNA010000128">
    <property type="protein sequence ID" value="MEU9581533.1"/>
    <property type="molecule type" value="Genomic_DNA"/>
</dbReference>
<protein>
    <submittedName>
        <fullName evidence="6">SDR family oxidoreductase</fullName>
    </submittedName>
</protein>
<dbReference type="PROSITE" id="PS00061">
    <property type="entry name" value="ADH_SHORT"/>
    <property type="match status" value="1"/>
</dbReference>
<dbReference type="NCBIfam" id="NF004526">
    <property type="entry name" value="PRK05872.1"/>
    <property type="match status" value="1"/>
</dbReference>
<dbReference type="Gene3D" id="3.40.50.720">
    <property type="entry name" value="NAD(P)-binding Rossmann-like Domain"/>
    <property type="match status" value="1"/>
</dbReference>
<dbReference type="SUPFAM" id="SSF51735">
    <property type="entry name" value="NAD(P)-binding Rossmann-fold domains"/>
    <property type="match status" value="1"/>
</dbReference>
<dbReference type="Proteomes" id="UP001551584">
    <property type="component" value="Unassembled WGS sequence"/>
</dbReference>
<evidence type="ECO:0000313" key="6">
    <source>
        <dbReference type="EMBL" id="MEU9581533.1"/>
    </source>
</evidence>
<dbReference type="CDD" id="cd05233">
    <property type="entry name" value="SDR_c"/>
    <property type="match status" value="1"/>
</dbReference>
<comment type="similarity">
    <text evidence="1 3">Belongs to the short-chain dehydrogenases/reductases (SDR) family.</text>
</comment>
<gene>
    <name evidence="6" type="ORF">AB0D95_30420</name>
</gene>
<evidence type="ECO:0000256" key="3">
    <source>
        <dbReference type="RuleBase" id="RU000363"/>
    </source>
</evidence>
<keyword evidence="2" id="KW-0560">Oxidoreductase</keyword>
<dbReference type="InterPro" id="IPR057326">
    <property type="entry name" value="KR_dom"/>
</dbReference>
<dbReference type="InterPro" id="IPR020904">
    <property type="entry name" value="Sc_DH/Rdtase_CS"/>
</dbReference>
<comment type="caution">
    <text evidence="6">The sequence shown here is derived from an EMBL/GenBank/DDBJ whole genome shotgun (WGS) entry which is preliminary data.</text>
</comment>
<sequence length="302" mass="31729">MGESARRTGRRPLEGRVAVVTGAARGVGAALARDLAGRGAHVALLGHGRERLERVAAELPTPALAVEADVTDDDGMAEAAREVRERLGPVSAVAANAGIAEGGPFVSSDPALWRRVIDVNLTGSAVTARVFLPDLLRTRGYFLQVASLASFGSAPMMSAYCASKAGVEAFAHSLRAEMAYQGVGVGIGYLNWTDTDMIRDADRYPVLRELRGHMPPPARRIYPVTTVAGRLADAVEHRRTTVYIPAWLRAVQAVRAAMPAVVTAVSRHELPRLERTGPLTHTGPLGAGGAADHAARSAAPGG</sequence>
<dbReference type="Pfam" id="PF00106">
    <property type="entry name" value="adh_short"/>
    <property type="match status" value="1"/>
</dbReference>
<dbReference type="SMART" id="SM00822">
    <property type="entry name" value="PKS_KR"/>
    <property type="match status" value="1"/>
</dbReference>
<dbReference type="PRINTS" id="PR00081">
    <property type="entry name" value="GDHRDH"/>
</dbReference>
<keyword evidence="7" id="KW-1185">Reference proteome</keyword>
<evidence type="ECO:0000256" key="1">
    <source>
        <dbReference type="ARBA" id="ARBA00006484"/>
    </source>
</evidence>
<feature type="region of interest" description="Disordered" evidence="4">
    <location>
        <begin position="272"/>
        <end position="302"/>
    </location>
</feature>
<dbReference type="InterPro" id="IPR036291">
    <property type="entry name" value="NAD(P)-bd_dom_sf"/>
</dbReference>
<dbReference type="InterPro" id="IPR002347">
    <property type="entry name" value="SDR_fam"/>
</dbReference>
<dbReference type="PANTHER" id="PTHR44196">
    <property type="entry name" value="DEHYDROGENASE/REDUCTASE SDR FAMILY MEMBER 7B"/>
    <property type="match status" value="1"/>
</dbReference>
<proteinExistence type="inferred from homology"/>
<evidence type="ECO:0000259" key="5">
    <source>
        <dbReference type="SMART" id="SM00822"/>
    </source>
</evidence>
<dbReference type="RefSeq" id="WP_166028920.1">
    <property type="nucleotide sequence ID" value="NZ_JBEZNA010000128.1"/>
</dbReference>